<feature type="binding site" evidence="12">
    <location>
        <position position="230"/>
    </location>
    <ligand>
        <name>substrate</name>
    </ligand>
</feature>
<dbReference type="CDD" id="cd00311">
    <property type="entry name" value="TIM"/>
    <property type="match status" value="1"/>
</dbReference>
<evidence type="ECO:0000256" key="12">
    <source>
        <dbReference type="HAMAP-Rule" id="MF_00147"/>
    </source>
</evidence>
<dbReference type="FunFam" id="3.20.20.70:FF:000020">
    <property type="entry name" value="Triosephosphate isomerase"/>
    <property type="match status" value="1"/>
</dbReference>
<comment type="similarity">
    <text evidence="3 12 13">Belongs to the triosephosphate isomerase family.</text>
</comment>
<protein>
    <recommendedName>
        <fullName evidence="6 12">Triosephosphate isomerase</fullName>
        <shortName evidence="12">TIM</shortName>
        <shortName evidence="12">TPI</shortName>
        <ecNumber evidence="5 12">5.3.1.1</ecNumber>
    </recommendedName>
    <alternativeName>
        <fullName evidence="12">Triose-phosphate isomerase</fullName>
    </alternativeName>
</protein>
<sequence>MTATPETATPHNAARTPLMAGNWKMNLNHLEAIGQVQKLAFGLNDKDFAAVEVAVLPPFTDLRSVQTLIDGDKLKIRYGAQDISAHDSGAYTGEISGPMLAKLKCTYVVVGHSERRQYHGESDETCNAKVKAAYRHGLTPILCVGEPESVREAGSHVAHTLAQVEGGLKDVTAEQAETLVIAYEPVWAIGTGKTCGADDAQEVCGAIRGKIAELYAQDVADKVRIQYGGSVKSGNVAGIMAQPDIDGALVGGASLDTDEYVKIVRFRDQ</sequence>
<evidence type="ECO:0000256" key="8">
    <source>
        <dbReference type="ARBA" id="ARBA00022490"/>
    </source>
</evidence>
<name>A0A940S126_9ACTN</name>
<keyword evidence="7 12" id="KW-0312">Gluconeogenesis</keyword>
<evidence type="ECO:0000256" key="10">
    <source>
        <dbReference type="ARBA" id="ARBA00023235"/>
    </source>
</evidence>
<dbReference type="Gene3D" id="3.20.20.70">
    <property type="entry name" value="Aldolase class I"/>
    <property type="match status" value="1"/>
</dbReference>
<dbReference type="EMBL" id="JAGIQL010000252">
    <property type="protein sequence ID" value="MBP0461918.1"/>
    <property type="molecule type" value="Genomic_DNA"/>
</dbReference>
<keyword evidence="9 12" id="KW-0324">Glycolysis</keyword>
<keyword evidence="8 12" id="KW-0963">Cytoplasm</keyword>
<evidence type="ECO:0000256" key="6">
    <source>
        <dbReference type="ARBA" id="ARBA00019397"/>
    </source>
</evidence>
<evidence type="ECO:0000256" key="2">
    <source>
        <dbReference type="ARBA" id="ARBA00004742"/>
    </source>
</evidence>
<dbReference type="NCBIfam" id="TIGR00419">
    <property type="entry name" value="tim"/>
    <property type="match status" value="1"/>
</dbReference>
<evidence type="ECO:0000313" key="15">
    <source>
        <dbReference type="Proteomes" id="UP000670475"/>
    </source>
</evidence>
<keyword evidence="10 12" id="KW-0413">Isomerase</keyword>
<dbReference type="InterPro" id="IPR022896">
    <property type="entry name" value="TrioseP_Isoase_bac/euk"/>
</dbReference>
<dbReference type="InterPro" id="IPR013785">
    <property type="entry name" value="Aldolase_TIM"/>
</dbReference>
<dbReference type="EC" id="5.3.1.1" evidence="5 12"/>
<comment type="pathway">
    <text evidence="2 12 13">Carbohydrate biosynthesis; gluconeogenesis.</text>
</comment>
<proteinExistence type="inferred from homology"/>
<dbReference type="InterPro" id="IPR020861">
    <property type="entry name" value="Triosephosphate_isomerase_AS"/>
</dbReference>
<feature type="active site" description="Proton acceptor" evidence="12">
    <location>
        <position position="184"/>
    </location>
</feature>
<dbReference type="Pfam" id="PF00121">
    <property type="entry name" value="TIM"/>
    <property type="match status" value="1"/>
</dbReference>
<evidence type="ECO:0000256" key="4">
    <source>
        <dbReference type="ARBA" id="ARBA00011738"/>
    </source>
</evidence>
<evidence type="ECO:0000256" key="13">
    <source>
        <dbReference type="RuleBase" id="RU363013"/>
    </source>
</evidence>
<dbReference type="SUPFAM" id="SSF51351">
    <property type="entry name" value="Triosephosphate isomerase (TIM)"/>
    <property type="match status" value="1"/>
</dbReference>
<feature type="binding site" evidence="12">
    <location>
        <position position="190"/>
    </location>
    <ligand>
        <name>substrate</name>
    </ligand>
</feature>
<feature type="binding site" evidence="12">
    <location>
        <begin position="22"/>
        <end position="24"/>
    </location>
    <ligand>
        <name>substrate</name>
    </ligand>
</feature>
<keyword evidence="15" id="KW-1185">Reference proteome</keyword>
<dbReference type="AlphaFoldDB" id="A0A940S126"/>
<comment type="caution">
    <text evidence="14">The sequence shown here is derived from an EMBL/GenBank/DDBJ whole genome shotgun (WGS) entry which is preliminary data.</text>
</comment>
<evidence type="ECO:0000256" key="9">
    <source>
        <dbReference type="ARBA" id="ARBA00023152"/>
    </source>
</evidence>
<comment type="catalytic activity">
    <reaction evidence="1 12 13">
        <text>D-glyceraldehyde 3-phosphate = dihydroxyacetone phosphate</text>
        <dbReference type="Rhea" id="RHEA:18585"/>
        <dbReference type="ChEBI" id="CHEBI:57642"/>
        <dbReference type="ChEBI" id="CHEBI:59776"/>
        <dbReference type="EC" id="5.3.1.1"/>
    </reaction>
</comment>
<dbReference type="PANTHER" id="PTHR21139:SF42">
    <property type="entry name" value="TRIOSEPHOSPHATE ISOMERASE"/>
    <property type="match status" value="1"/>
</dbReference>
<evidence type="ECO:0000256" key="5">
    <source>
        <dbReference type="ARBA" id="ARBA00011940"/>
    </source>
</evidence>
<evidence type="ECO:0000256" key="3">
    <source>
        <dbReference type="ARBA" id="ARBA00007422"/>
    </source>
</evidence>
<reference evidence="14" key="1">
    <citation type="submission" date="2021-03" db="EMBL/GenBank/DDBJ databases">
        <title>Whole genome sequence of Streptomyces bomunensis MMS17-BM035.</title>
        <authorList>
            <person name="Lee J.H."/>
        </authorList>
    </citation>
    <scope>NUCLEOTIDE SEQUENCE</scope>
    <source>
        <strain evidence="14">MMS17-BM035</strain>
    </source>
</reference>
<dbReference type="InterPro" id="IPR035990">
    <property type="entry name" value="TIM_sf"/>
</dbReference>
<dbReference type="Proteomes" id="UP000670475">
    <property type="component" value="Unassembled WGS sequence"/>
</dbReference>
<evidence type="ECO:0000313" key="14">
    <source>
        <dbReference type="EMBL" id="MBP0461918.1"/>
    </source>
</evidence>
<dbReference type="InterPro" id="IPR000652">
    <property type="entry name" value="Triosephosphate_isomerase"/>
</dbReference>
<dbReference type="GO" id="GO:0046166">
    <property type="term" value="P:glyceraldehyde-3-phosphate biosynthetic process"/>
    <property type="evidence" value="ECO:0007669"/>
    <property type="project" value="TreeGrafter"/>
</dbReference>
<feature type="binding site" evidence="12">
    <location>
        <begin position="251"/>
        <end position="252"/>
    </location>
    <ligand>
        <name>substrate</name>
    </ligand>
</feature>
<comment type="pathway">
    <text evidence="12 13">Carbohydrate degradation; glycolysis; D-glyceraldehyde 3-phosphate from glycerone phosphate: step 1/1.</text>
</comment>
<comment type="subcellular location">
    <subcellularLocation>
        <location evidence="12 13">Cytoplasm</location>
    </subcellularLocation>
</comment>
<evidence type="ECO:0000256" key="1">
    <source>
        <dbReference type="ARBA" id="ARBA00000474"/>
    </source>
</evidence>
<dbReference type="GO" id="GO:0005829">
    <property type="term" value="C:cytosol"/>
    <property type="evidence" value="ECO:0007669"/>
    <property type="project" value="TreeGrafter"/>
</dbReference>
<dbReference type="GO" id="GO:0019563">
    <property type="term" value="P:glycerol catabolic process"/>
    <property type="evidence" value="ECO:0007669"/>
    <property type="project" value="TreeGrafter"/>
</dbReference>
<dbReference type="GO" id="GO:0006096">
    <property type="term" value="P:glycolytic process"/>
    <property type="evidence" value="ECO:0007669"/>
    <property type="project" value="UniProtKB-UniRule"/>
</dbReference>
<evidence type="ECO:0000256" key="11">
    <source>
        <dbReference type="ARBA" id="ARBA00055680"/>
    </source>
</evidence>
<comment type="function">
    <text evidence="11 12">Involved in the gluconeogenesis. Catalyzes stereospecifically the conversion of dihydroxyacetone phosphate (DHAP) to D-glyceraldehyde-3-phosphate (G3P).</text>
</comment>
<dbReference type="HAMAP" id="MF_00147_B">
    <property type="entry name" value="TIM_B"/>
    <property type="match status" value="1"/>
</dbReference>
<feature type="active site" description="Electrophile" evidence="12">
    <location>
        <position position="112"/>
    </location>
</feature>
<dbReference type="GO" id="GO:0004807">
    <property type="term" value="F:triose-phosphate isomerase activity"/>
    <property type="evidence" value="ECO:0007669"/>
    <property type="project" value="UniProtKB-UniRule"/>
</dbReference>
<accession>A0A940S126</accession>
<dbReference type="GO" id="GO:0006094">
    <property type="term" value="P:gluconeogenesis"/>
    <property type="evidence" value="ECO:0007669"/>
    <property type="project" value="UniProtKB-UniRule"/>
</dbReference>
<comment type="subunit">
    <text evidence="4 12 13">Homodimer.</text>
</comment>
<evidence type="ECO:0000256" key="7">
    <source>
        <dbReference type="ARBA" id="ARBA00022432"/>
    </source>
</evidence>
<dbReference type="PANTHER" id="PTHR21139">
    <property type="entry name" value="TRIOSEPHOSPHATE ISOMERASE"/>
    <property type="match status" value="1"/>
</dbReference>
<dbReference type="PROSITE" id="PS51440">
    <property type="entry name" value="TIM_2"/>
    <property type="match status" value="1"/>
</dbReference>
<organism evidence="14 15">
    <name type="scientific">Streptomyces montanisoli</name>
    <dbReference type="NCBI Taxonomy" id="2798581"/>
    <lineage>
        <taxon>Bacteria</taxon>
        <taxon>Bacillati</taxon>
        <taxon>Actinomycetota</taxon>
        <taxon>Actinomycetes</taxon>
        <taxon>Kitasatosporales</taxon>
        <taxon>Streptomycetaceae</taxon>
        <taxon>Streptomyces</taxon>
    </lineage>
</organism>
<dbReference type="PROSITE" id="PS00171">
    <property type="entry name" value="TIM_1"/>
    <property type="match status" value="1"/>
</dbReference>
<gene>
    <name evidence="12" type="primary">tpiA</name>
    <name evidence="14" type="ORF">JFN87_31345</name>
</gene>